<organism evidence="1">
    <name type="scientific">Lotus japonicus</name>
    <name type="common">Lotus corniculatus var. japonicus</name>
    <dbReference type="NCBI Taxonomy" id="34305"/>
    <lineage>
        <taxon>Eukaryota</taxon>
        <taxon>Viridiplantae</taxon>
        <taxon>Streptophyta</taxon>
        <taxon>Embryophyta</taxon>
        <taxon>Tracheophyta</taxon>
        <taxon>Spermatophyta</taxon>
        <taxon>Magnoliopsida</taxon>
        <taxon>eudicotyledons</taxon>
        <taxon>Gunneridae</taxon>
        <taxon>Pentapetalae</taxon>
        <taxon>rosids</taxon>
        <taxon>fabids</taxon>
        <taxon>Fabales</taxon>
        <taxon>Fabaceae</taxon>
        <taxon>Papilionoideae</taxon>
        <taxon>50 kb inversion clade</taxon>
        <taxon>NPAAA clade</taxon>
        <taxon>Hologalegina</taxon>
        <taxon>robinioid clade</taxon>
        <taxon>Loteae</taxon>
        <taxon>Lotus</taxon>
    </lineage>
</organism>
<name>I3SRU2_LOTJA</name>
<evidence type="ECO:0000313" key="1">
    <source>
        <dbReference type="EMBL" id="AFK42984.1"/>
    </source>
</evidence>
<dbReference type="EMBL" id="BT143190">
    <property type="protein sequence ID" value="AFK42984.1"/>
    <property type="molecule type" value="mRNA"/>
</dbReference>
<protein>
    <submittedName>
        <fullName evidence="1">Uncharacterized protein</fullName>
    </submittedName>
</protein>
<proteinExistence type="evidence at transcript level"/>
<sequence length="8" mass="794">MKEGCLGG</sequence>
<accession>I3SRU2</accession>
<reference evidence="1" key="1">
    <citation type="submission" date="2012-05" db="EMBL/GenBank/DDBJ databases">
        <authorList>
            <person name="Krishnakumar V."/>
            <person name="Cheung F."/>
            <person name="Xiao Y."/>
            <person name="Chan A."/>
            <person name="Moskal W.A."/>
            <person name="Town C.D."/>
        </authorList>
    </citation>
    <scope>NUCLEOTIDE SEQUENCE</scope>
</reference>